<comment type="caution">
    <text evidence="3">The sequence shown here is derived from an EMBL/GenBank/DDBJ whole genome shotgun (WGS) entry which is preliminary data.</text>
</comment>
<feature type="region of interest" description="Disordered" evidence="1">
    <location>
        <begin position="30"/>
        <end position="61"/>
    </location>
</feature>
<accession>A0ABD6C7F3</accession>
<dbReference type="AlphaFoldDB" id="A0ABD6C7F3"/>
<evidence type="ECO:0000256" key="1">
    <source>
        <dbReference type="SAM" id="MobiDB-lite"/>
    </source>
</evidence>
<reference evidence="3 4" key="1">
    <citation type="journal article" date="2019" name="Int. J. Syst. Evol. Microbiol.">
        <title>The Global Catalogue of Microorganisms (GCM) 10K type strain sequencing project: providing services to taxonomists for standard genome sequencing and annotation.</title>
        <authorList>
            <consortium name="The Broad Institute Genomics Platform"/>
            <consortium name="The Broad Institute Genome Sequencing Center for Infectious Disease"/>
            <person name="Wu L."/>
            <person name="Ma J."/>
        </authorList>
    </citation>
    <scope>NUCLEOTIDE SEQUENCE [LARGE SCALE GENOMIC DNA]</scope>
    <source>
        <strain evidence="3 4">CGMCC 1.12125</strain>
    </source>
</reference>
<dbReference type="GO" id="GO:0016836">
    <property type="term" value="F:hydro-lyase activity"/>
    <property type="evidence" value="ECO:0007669"/>
    <property type="project" value="UniProtKB-ARBA"/>
</dbReference>
<dbReference type="Gene3D" id="3.10.129.10">
    <property type="entry name" value="Hotdog Thioesterase"/>
    <property type="match status" value="1"/>
</dbReference>
<feature type="domain" description="MaoC-like" evidence="2">
    <location>
        <begin position="67"/>
        <end position="163"/>
    </location>
</feature>
<dbReference type="PANTHER" id="PTHR43437:SF3">
    <property type="entry name" value="HYDROXYACYL-THIOESTER DEHYDRATASE TYPE 2, MITOCHONDRIAL"/>
    <property type="match status" value="1"/>
</dbReference>
<dbReference type="Proteomes" id="UP001597119">
    <property type="component" value="Unassembled WGS sequence"/>
</dbReference>
<dbReference type="CDD" id="cd03449">
    <property type="entry name" value="R_hydratase"/>
    <property type="match status" value="1"/>
</dbReference>
<keyword evidence="4" id="KW-1185">Reference proteome</keyword>
<dbReference type="InterPro" id="IPR002539">
    <property type="entry name" value="MaoC-like_dom"/>
</dbReference>
<proteinExistence type="predicted"/>
<gene>
    <name evidence="3" type="ORF">ACFR9U_02235</name>
</gene>
<name>A0ABD6C7F3_9EURY</name>
<organism evidence="3 4">
    <name type="scientific">Halorientalis brevis</name>
    <dbReference type="NCBI Taxonomy" id="1126241"/>
    <lineage>
        <taxon>Archaea</taxon>
        <taxon>Methanobacteriati</taxon>
        <taxon>Methanobacteriota</taxon>
        <taxon>Stenosarchaea group</taxon>
        <taxon>Halobacteria</taxon>
        <taxon>Halobacteriales</taxon>
        <taxon>Haloarculaceae</taxon>
        <taxon>Halorientalis</taxon>
    </lineage>
</organism>
<dbReference type="RefSeq" id="WP_247377119.1">
    <property type="nucleotide sequence ID" value="NZ_JALLGV010000003.1"/>
</dbReference>
<dbReference type="EMBL" id="JBHUDJ010000001">
    <property type="protein sequence ID" value="MFD1585787.1"/>
    <property type="molecule type" value="Genomic_DNA"/>
</dbReference>
<evidence type="ECO:0000313" key="4">
    <source>
        <dbReference type="Proteomes" id="UP001597119"/>
    </source>
</evidence>
<protein>
    <submittedName>
        <fullName evidence="3">MaoC family dehydratase</fullName>
    </submittedName>
</protein>
<evidence type="ECO:0000259" key="2">
    <source>
        <dbReference type="Pfam" id="PF01575"/>
    </source>
</evidence>
<evidence type="ECO:0000313" key="3">
    <source>
        <dbReference type="EMBL" id="MFD1585787.1"/>
    </source>
</evidence>
<dbReference type="InterPro" id="IPR029069">
    <property type="entry name" value="HotDog_dom_sf"/>
</dbReference>
<dbReference type="SUPFAM" id="SSF54637">
    <property type="entry name" value="Thioesterase/thiol ester dehydrase-isomerase"/>
    <property type="match status" value="1"/>
</dbReference>
<sequence length="198" mass="20928">MLLNTLTDSSTHLRASLVEANRALLAASGLSTSTQDGDAPADEIEPAADLPNWDVTTDVDDPDELTVGDSVRFGKTISDADVTQFAAVSGDTNPLHLDEAAASDTMFGTRIAHGILVSGLISAALARLPGRVVYLSQDLEFHSPVYLGAQVTADCTVVEPISDDRYRLSTTVTDEDGTVIDGEAVVLVQPGTERDDER</sequence>
<dbReference type="Pfam" id="PF01575">
    <property type="entry name" value="MaoC_dehydratas"/>
    <property type="match status" value="1"/>
</dbReference>
<dbReference type="InterPro" id="IPR050965">
    <property type="entry name" value="UPF0336/Enoyl-CoA_hydratase"/>
</dbReference>
<dbReference type="PANTHER" id="PTHR43437">
    <property type="entry name" value="HYDROXYACYL-THIOESTER DEHYDRATASE TYPE 2, MITOCHONDRIAL-RELATED"/>
    <property type="match status" value="1"/>
</dbReference>